<dbReference type="EMBL" id="MQVX01000001">
    <property type="protein sequence ID" value="PQJ16259.1"/>
    <property type="molecule type" value="Genomic_DNA"/>
</dbReference>
<dbReference type="Pfam" id="PF02152">
    <property type="entry name" value="FolB"/>
    <property type="match status" value="1"/>
</dbReference>
<evidence type="ECO:0000256" key="5">
    <source>
        <dbReference type="ARBA" id="ARBA00023239"/>
    </source>
</evidence>
<evidence type="ECO:0000313" key="9">
    <source>
        <dbReference type="Proteomes" id="UP000239366"/>
    </source>
</evidence>
<dbReference type="NCBIfam" id="TIGR00525">
    <property type="entry name" value="folB"/>
    <property type="match status" value="1"/>
</dbReference>
<organism evidence="8 9">
    <name type="scientific">Aureicoccus marinus</name>
    <dbReference type="NCBI Taxonomy" id="754435"/>
    <lineage>
        <taxon>Bacteria</taxon>
        <taxon>Pseudomonadati</taxon>
        <taxon>Bacteroidota</taxon>
        <taxon>Flavobacteriia</taxon>
        <taxon>Flavobacteriales</taxon>
        <taxon>Flavobacteriaceae</taxon>
        <taxon>Aureicoccus</taxon>
    </lineage>
</organism>
<comment type="caution">
    <text evidence="8">The sequence shown here is derived from an EMBL/GenBank/DDBJ whole genome shotgun (WGS) entry which is preliminary data.</text>
</comment>
<accession>A0A2S7T8J9</accession>
<dbReference type="Gene3D" id="3.30.1130.10">
    <property type="match status" value="1"/>
</dbReference>
<evidence type="ECO:0000259" key="7">
    <source>
        <dbReference type="SMART" id="SM00905"/>
    </source>
</evidence>
<dbReference type="GO" id="GO:0005737">
    <property type="term" value="C:cytoplasm"/>
    <property type="evidence" value="ECO:0007669"/>
    <property type="project" value="TreeGrafter"/>
</dbReference>
<dbReference type="InterPro" id="IPR006157">
    <property type="entry name" value="FolB_dom"/>
</dbReference>
<comment type="function">
    <text evidence="6">Catalyzes the conversion of 7,8-dihydroneopterin to 6-hydroxymethyl-7,8-dihydropterin.</text>
</comment>
<keyword evidence="5 6" id="KW-0456">Lyase</keyword>
<dbReference type="RefSeq" id="WP_105001933.1">
    <property type="nucleotide sequence ID" value="NZ_MQVX01000001.1"/>
</dbReference>
<proteinExistence type="inferred from homology"/>
<comment type="similarity">
    <text evidence="3 6">Belongs to the DHNA family.</text>
</comment>
<dbReference type="GO" id="GO:0046656">
    <property type="term" value="P:folic acid biosynthetic process"/>
    <property type="evidence" value="ECO:0007669"/>
    <property type="project" value="UniProtKB-UniRule"/>
</dbReference>
<dbReference type="Proteomes" id="UP000239366">
    <property type="component" value="Unassembled WGS sequence"/>
</dbReference>
<dbReference type="GO" id="GO:0004150">
    <property type="term" value="F:dihydroneopterin aldolase activity"/>
    <property type="evidence" value="ECO:0007669"/>
    <property type="project" value="UniProtKB-UniRule"/>
</dbReference>
<dbReference type="UniPathway" id="UPA00077">
    <property type="reaction ID" value="UER00154"/>
</dbReference>
<dbReference type="InterPro" id="IPR006156">
    <property type="entry name" value="Dihydroneopterin_aldolase"/>
</dbReference>
<evidence type="ECO:0000313" key="8">
    <source>
        <dbReference type="EMBL" id="PQJ16259.1"/>
    </source>
</evidence>
<dbReference type="SUPFAM" id="SSF55620">
    <property type="entry name" value="Tetrahydrobiopterin biosynthesis enzymes-like"/>
    <property type="match status" value="1"/>
</dbReference>
<protein>
    <recommendedName>
        <fullName evidence="6">7,8-dihydroneopterin aldolase</fullName>
        <ecNumber evidence="6">4.1.2.25</ecNumber>
    </recommendedName>
</protein>
<evidence type="ECO:0000256" key="6">
    <source>
        <dbReference type="RuleBase" id="RU362079"/>
    </source>
</evidence>
<dbReference type="OrthoDB" id="9803748at2"/>
<dbReference type="GO" id="GO:0046654">
    <property type="term" value="P:tetrahydrofolate biosynthetic process"/>
    <property type="evidence" value="ECO:0007669"/>
    <property type="project" value="UniProtKB-UniRule"/>
</dbReference>
<gene>
    <name evidence="8" type="ORF">BST99_11480</name>
</gene>
<dbReference type="AlphaFoldDB" id="A0A2S7T8J9"/>
<keyword evidence="9" id="KW-1185">Reference proteome</keyword>
<evidence type="ECO:0000256" key="1">
    <source>
        <dbReference type="ARBA" id="ARBA00001353"/>
    </source>
</evidence>
<keyword evidence="4 6" id="KW-0289">Folate biosynthesis</keyword>
<evidence type="ECO:0000256" key="3">
    <source>
        <dbReference type="ARBA" id="ARBA00005708"/>
    </source>
</evidence>
<dbReference type="InterPro" id="IPR043133">
    <property type="entry name" value="GTP-CH-I_C/QueF"/>
</dbReference>
<dbReference type="NCBIfam" id="TIGR00526">
    <property type="entry name" value="folB_dom"/>
    <property type="match status" value="1"/>
</dbReference>
<dbReference type="PANTHER" id="PTHR42844:SF1">
    <property type="entry name" value="DIHYDRONEOPTERIN ALDOLASE 1-RELATED"/>
    <property type="match status" value="1"/>
</dbReference>
<evidence type="ECO:0000256" key="4">
    <source>
        <dbReference type="ARBA" id="ARBA00022909"/>
    </source>
</evidence>
<comment type="pathway">
    <text evidence="2 6">Cofactor biosynthesis; tetrahydrofolate biosynthesis; 2-amino-4-hydroxy-6-hydroxymethyl-7,8-dihydropteridine diphosphate from 7,8-dihydroneopterin triphosphate: step 3/4.</text>
</comment>
<dbReference type="PANTHER" id="PTHR42844">
    <property type="entry name" value="DIHYDRONEOPTERIN ALDOLASE 1-RELATED"/>
    <property type="match status" value="1"/>
</dbReference>
<comment type="catalytic activity">
    <reaction evidence="1 6">
        <text>7,8-dihydroneopterin = 6-hydroxymethyl-7,8-dihydropterin + glycolaldehyde</text>
        <dbReference type="Rhea" id="RHEA:10540"/>
        <dbReference type="ChEBI" id="CHEBI:17001"/>
        <dbReference type="ChEBI" id="CHEBI:17071"/>
        <dbReference type="ChEBI" id="CHEBI:44841"/>
        <dbReference type="EC" id="4.1.2.25"/>
    </reaction>
</comment>
<reference evidence="9" key="1">
    <citation type="submission" date="2016-11" db="EMBL/GenBank/DDBJ databases">
        <title>Trade-off between light-utilization and light-protection in marine flavobacteria.</title>
        <authorList>
            <person name="Kumagai Y."/>
            <person name="Yoshizawa S."/>
            <person name="Kogure K."/>
        </authorList>
    </citation>
    <scope>NUCLEOTIDE SEQUENCE [LARGE SCALE GENOMIC DNA]</scope>
    <source>
        <strain evidence="9">SG-18</strain>
    </source>
</reference>
<dbReference type="EC" id="4.1.2.25" evidence="6"/>
<dbReference type="SMART" id="SM00905">
    <property type="entry name" value="FolB"/>
    <property type="match status" value="1"/>
</dbReference>
<evidence type="ECO:0000256" key="2">
    <source>
        <dbReference type="ARBA" id="ARBA00005013"/>
    </source>
</evidence>
<name>A0A2S7T8J9_9FLAO</name>
<sequence>MGIIRVNTIRVHAWHGCLKEESIIGSEYTVDVELETDLKQSSRSDQLQDTVDYVHVHQIVKEEMAIKSKLLEHVAQRILDRFFEELHLLDKAQVAVSKINPPIGGDVASVTIVMEQSRASKIKK</sequence>
<feature type="domain" description="Dihydroneopterin aldolase/epimerase" evidence="7">
    <location>
        <begin position="4"/>
        <end position="116"/>
    </location>
</feature>